<dbReference type="EMBL" id="UINC01035559">
    <property type="protein sequence ID" value="SVB28155.1"/>
    <property type="molecule type" value="Genomic_DNA"/>
</dbReference>
<organism evidence="1">
    <name type="scientific">marine metagenome</name>
    <dbReference type="NCBI Taxonomy" id="408172"/>
    <lineage>
        <taxon>unclassified sequences</taxon>
        <taxon>metagenomes</taxon>
        <taxon>ecological metagenomes</taxon>
    </lineage>
</organism>
<reference evidence="1" key="1">
    <citation type="submission" date="2018-05" db="EMBL/GenBank/DDBJ databases">
        <authorList>
            <person name="Lanie J.A."/>
            <person name="Ng W.-L."/>
            <person name="Kazmierczak K.M."/>
            <person name="Andrzejewski T.M."/>
            <person name="Davidsen T.M."/>
            <person name="Wayne K.J."/>
            <person name="Tettelin H."/>
            <person name="Glass J.I."/>
            <person name="Rusch D."/>
            <person name="Podicherti R."/>
            <person name="Tsui H.-C.T."/>
            <person name="Winkler M.E."/>
        </authorList>
    </citation>
    <scope>NUCLEOTIDE SEQUENCE</scope>
</reference>
<name>A0A382CPZ2_9ZZZZ</name>
<proteinExistence type="predicted"/>
<evidence type="ECO:0000313" key="1">
    <source>
        <dbReference type="EMBL" id="SVB28155.1"/>
    </source>
</evidence>
<sequence length="197" mass="19737">MPIWGATDSDESKPKHLTTAQKKEVYANASGWVVEAGSTQSGNDNTSADPEILVAIGSLATSLGAADITEIDWITTAADKSDGFSLSVRVFFNEPVDVDVTSGVPYCAITNGNEGSGSGRGPHNLPYASGTGTNELVFTLAIAAGNAATNADDVLVVGTNACALNSGTIYDAGTSSASTITNSSAIGTAAGSITVTA</sequence>
<accession>A0A382CPZ2</accession>
<gene>
    <name evidence="1" type="ORF">METZ01_LOCUS181009</name>
</gene>
<protein>
    <submittedName>
        <fullName evidence="1">Uncharacterized protein</fullName>
    </submittedName>
</protein>
<dbReference type="AlphaFoldDB" id="A0A382CPZ2"/>